<keyword evidence="2" id="KW-1185">Reference proteome</keyword>
<name>A0ABT5XBW4_9EURY</name>
<gene>
    <name evidence="1" type="ORF">P0O24_01215</name>
</gene>
<protein>
    <submittedName>
        <fullName evidence="1">Uncharacterized protein</fullName>
    </submittedName>
</protein>
<dbReference type="Proteomes" id="UP001215956">
    <property type="component" value="Unassembled WGS sequence"/>
</dbReference>
<organism evidence="1 2">
    <name type="scientific">Candidatus Methanocrinis alkalitolerans</name>
    <dbReference type="NCBI Taxonomy" id="3033395"/>
    <lineage>
        <taxon>Archaea</taxon>
        <taxon>Methanobacteriati</taxon>
        <taxon>Methanobacteriota</taxon>
        <taxon>Stenosarchaea group</taxon>
        <taxon>Methanomicrobia</taxon>
        <taxon>Methanotrichales</taxon>
        <taxon>Methanotrichaceae</taxon>
        <taxon>Methanocrinis</taxon>
    </lineage>
</organism>
<accession>A0ABT5XBW4</accession>
<evidence type="ECO:0000313" key="2">
    <source>
        <dbReference type="Proteomes" id="UP001215956"/>
    </source>
</evidence>
<comment type="caution">
    <text evidence="1">The sequence shown here is derived from an EMBL/GenBank/DDBJ whole genome shotgun (WGS) entry which is preliminary data.</text>
</comment>
<evidence type="ECO:0000313" key="1">
    <source>
        <dbReference type="EMBL" id="MDF0592204.1"/>
    </source>
</evidence>
<dbReference type="EMBL" id="JARFPL010000002">
    <property type="protein sequence ID" value="MDF0592204.1"/>
    <property type="molecule type" value="Genomic_DNA"/>
</dbReference>
<dbReference type="RefSeq" id="WP_316967912.1">
    <property type="nucleotide sequence ID" value="NZ_JARFPL010000002.1"/>
</dbReference>
<sequence>MKAAEAVGIEARPLGRMMKAAGLQAKNTTRNGVTDRYYLFDLKEQIEGILAAGDLEE</sequence>
<reference evidence="1 2" key="1">
    <citation type="submission" date="2023-03" db="EMBL/GenBank/DDBJ databases">
        <title>Whole genome sequencing of Methanotrichaceae archaeon M04Ac.</title>
        <authorList>
            <person name="Khomyakova M.A."/>
            <person name="Merkel A.Y."/>
            <person name="Slobodkin A.I."/>
        </authorList>
    </citation>
    <scope>NUCLEOTIDE SEQUENCE [LARGE SCALE GENOMIC DNA]</scope>
    <source>
        <strain evidence="1 2">M04Ac</strain>
    </source>
</reference>
<proteinExistence type="predicted"/>